<dbReference type="InterPro" id="IPR036570">
    <property type="entry name" value="HORMA_dom_sf"/>
</dbReference>
<evidence type="ECO:0000313" key="3">
    <source>
        <dbReference type="Proteomes" id="UP000095281"/>
    </source>
</evidence>
<feature type="compositionally biased region" description="Low complexity" evidence="1">
    <location>
        <begin position="148"/>
        <end position="159"/>
    </location>
</feature>
<protein>
    <submittedName>
        <fullName evidence="4">HORMA domain-containing protein</fullName>
    </submittedName>
</protein>
<dbReference type="Proteomes" id="UP000095281">
    <property type="component" value="Unplaced"/>
</dbReference>
<feature type="domain" description="HORMA" evidence="2">
    <location>
        <begin position="15"/>
        <end position="76"/>
    </location>
</feature>
<sequence length="197" mass="22254">MISILSEDGHPIVSLQYKDEKTFRNQTKHVIKKINSVTKKLGDLNVGVVPELKLTYVPGVPDDYQPNYFLPGSGTYNFGHRKPFLYNYGYISSVSTAIAFQLKSIYLDKDKINDLEDVLYDDVGILDKQYVDPKDVSGDVFTDEEESPSQIPQSPSPMEVEVPRSEGVFKHLFLVDQKSSKAGRTILKSPDDQLVYE</sequence>
<dbReference type="Pfam" id="PF02301">
    <property type="entry name" value="HORMA"/>
    <property type="match status" value="1"/>
</dbReference>
<evidence type="ECO:0000259" key="2">
    <source>
        <dbReference type="Pfam" id="PF02301"/>
    </source>
</evidence>
<evidence type="ECO:0000313" key="4">
    <source>
        <dbReference type="WBParaSite" id="MhA1_Contig123.frz3.gene62"/>
    </source>
</evidence>
<feature type="region of interest" description="Disordered" evidence="1">
    <location>
        <begin position="137"/>
        <end position="160"/>
    </location>
</feature>
<dbReference type="InterPro" id="IPR003511">
    <property type="entry name" value="HORMA_dom"/>
</dbReference>
<dbReference type="AlphaFoldDB" id="A0A1I8B2R8"/>
<organism evidence="3 4">
    <name type="scientific">Meloidogyne hapla</name>
    <name type="common">Root-knot nematode worm</name>
    <dbReference type="NCBI Taxonomy" id="6305"/>
    <lineage>
        <taxon>Eukaryota</taxon>
        <taxon>Metazoa</taxon>
        <taxon>Ecdysozoa</taxon>
        <taxon>Nematoda</taxon>
        <taxon>Chromadorea</taxon>
        <taxon>Rhabditida</taxon>
        <taxon>Tylenchina</taxon>
        <taxon>Tylenchomorpha</taxon>
        <taxon>Tylenchoidea</taxon>
        <taxon>Meloidogynidae</taxon>
        <taxon>Meloidogyninae</taxon>
        <taxon>Meloidogyne</taxon>
    </lineage>
</organism>
<dbReference type="WBParaSite" id="MhA1_Contig123.frz3.gene62">
    <property type="protein sequence ID" value="MhA1_Contig123.frz3.gene62"/>
    <property type="gene ID" value="MhA1_Contig123.frz3.gene62"/>
</dbReference>
<name>A0A1I8B2R8_MELHA</name>
<keyword evidence="3" id="KW-1185">Reference proteome</keyword>
<dbReference type="Gene3D" id="3.30.900.10">
    <property type="entry name" value="HORMA domain"/>
    <property type="match status" value="1"/>
</dbReference>
<reference evidence="4" key="1">
    <citation type="submission" date="2016-11" db="UniProtKB">
        <authorList>
            <consortium name="WormBaseParasite"/>
        </authorList>
    </citation>
    <scope>IDENTIFICATION</scope>
</reference>
<evidence type="ECO:0000256" key="1">
    <source>
        <dbReference type="SAM" id="MobiDB-lite"/>
    </source>
</evidence>
<accession>A0A1I8B2R8</accession>
<proteinExistence type="predicted"/>